<keyword evidence="3 6" id="KW-0812">Transmembrane</keyword>
<evidence type="ECO:0000313" key="8">
    <source>
        <dbReference type="Proteomes" id="UP001307889"/>
    </source>
</evidence>
<dbReference type="Proteomes" id="UP001307889">
    <property type="component" value="Chromosome 1"/>
</dbReference>
<dbReference type="EMBL" id="AP028909">
    <property type="protein sequence ID" value="BES87582.1"/>
    <property type="molecule type" value="Genomic_DNA"/>
</dbReference>
<keyword evidence="2 6" id="KW-1003">Cell membrane</keyword>
<reference evidence="7 8" key="1">
    <citation type="submission" date="2023-09" db="EMBL/GenBank/DDBJ databases">
        <title>Nesidiocoris tenuis whole genome shotgun sequence.</title>
        <authorList>
            <person name="Shibata T."/>
            <person name="Shimoda M."/>
            <person name="Kobayashi T."/>
            <person name="Uehara T."/>
        </authorList>
    </citation>
    <scope>NUCLEOTIDE SEQUENCE [LARGE SCALE GENOMIC DNA]</scope>
    <source>
        <strain evidence="7 8">Japan</strain>
    </source>
</reference>
<accession>A0ABN7A5T5</accession>
<feature type="transmembrane region" description="Helical" evidence="6">
    <location>
        <begin position="232"/>
        <end position="251"/>
    </location>
</feature>
<proteinExistence type="inferred from homology"/>
<comment type="subcellular location">
    <subcellularLocation>
        <location evidence="1 6">Cell membrane</location>
        <topology evidence="1 6">Multi-pass membrane protein</topology>
    </subcellularLocation>
</comment>
<comment type="function">
    <text evidence="6">Gustatory receptor which mediates acceptance or avoidance behavior, depending on its substrates.</text>
</comment>
<evidence type="ECO:0000256" key="4">
    <source>
        <dbReference type="ARBA" id="ARBA00022989"/>
    </source>
</evidence>
<name>A0ABN7A5T5_9HEMI</name>
<keyword evidence="4 6" id="KW-1133">Transmembrane helix</keyword>
<protein>
    <recommendedName>
        <fullName evidence="6">Gustatory receptor</fullName>
    </recommendedName>
</protein>
<organism evidence="7 8">
    <name type="scientific">Nesidiocoris tenuis</name>
    <dbReference type="NCBI Taxonomy" id="355587"/>
    <lineage>
        <taxon>Eukaryota</taxon>
        <taxon>Metazoa</taxon>
        <taxon>Ecdysozoa</taxon>
        <taxon>Arthropoda</taxon>
        <taxon>Hexapoda</taxon>
        <taxon>Insecta</taxon>
        <taxon>Pterygota</taxon>
        <taxon>Neoptera</taxon>
        <taxon>Paraneoptera</taxon>
        <taxon>Hemiptera</taxon>
        <taxon>Heteroptera</taxon>
        <taxon>Panheteroptera</taxon>
        <taxon>Cimicomorpha</taxon>
        <taxon>Miridae</taxon>
        <taxon>Dicyphina</taxon>
        <taxon>Nesidiocoris</taxon>
    </lineage>
</organism>
<keyword evidence="6" id="KW-0807">Transducer</keyword>
<feature type="transmembrane region" description="Helical" evidence="6">
    <location>
        <begin position="46"/>
        <end position="69"/>
    </location>
</feature>
<dbReference type="Pfam" id="PF08395">
    <property type="entry name" value="7tm_7"/>
    <property type="match status" value="1"/>
</dbReference>
<feature type="transmembrane region" description="Helical" evidence="6">
    <location>
        <begin position="263"/>
        <end position="283"/>
    </location>
</feature>
<dbReference type="InterPro" id="IPR013604">
    <property type="entry name" value="7TM_chemorcpt"/>
</dbReference>
<feature type="transmembrane region" description="Helical" evidence="6">
    <location>
        <begin position="157"/>
        <end position="177"/>
    </location>
</feature>
<comment type="similarity">
    <text evidence="6">Belongs to the insect chemoreceptor superfamily. Gustatory receptor (GR) family.</text>
</comment>
<comment type="caution">
    <text evidence="6">Lacks conserved residue(s) required for the propagation of feature annotation.</text>
</comment>
<sequence>MKASTKKLRNDFIAKSEILFPTFFAARLFGLVPFQTEHLKSSRRWTVYSLVFTAVWILFSAVVNFLYFTSGEKWLSNRYNYYLYLFQVHIEISLAFLRLIKLMYRRKDFLQMFQHLSSTRACRMFSFGLQKTIFLCGLIWAFVVNIIWPLANPFNRPISVLVLCVNWHADLSAYLVVMQFRSAIHLYQSGFAYIARLLPKKHDRDAVMVLVNEHQRITVKIKWANRFFGKELLIIIIMSTYKFIAEMFYSLCSINRNDYILGAAQLQMAAFKIFLLTCICSSCENTKKTVR</sequence>
<feature type="transmembrane region" description="Helical" evidence="6">
    <location>
        <begin position="81"/>
        <end position="100"/>
    </location>
</feature>
<evidence type="ECO:0000256" key="1">
    <source>
        <dbReference type="ARBA" id="ARBA00004651"/>
    </source>
</evidence>
<keyword evidence="6" id="KW-0675">Receptor</keyword>
<evidence type="ECO:0000256" key="6">
    <source>
        <dbReference type="RuleBase" id="RU363108"/>
    </source>
</evidence>
<evidence type="ECO:0000313" key="7">
    <source>
        <dbReference type="EMBL" id="BES87582.1"/>
    </source>
</evidence>
<gene>
    <name evidence="7" type="ORF">NTJ_00387</name>
</gene>
<keyword evidence="5 6" id="KW-0472">Membrane</keyword>
<evidence type="ECO:0000256" key="3">
    <source>
        <dbReference type="ARBA" id="ARBA00022692"/>
    </source>
</evidence>
<evidence type="ECO:0000256" key="2">
    <source>
        <dbReference type="ARBA" id="ARBA00022475"/>
    </source>
</evidence>
<keyword evidence="8" id="KW-1185">Reference proteome</keyword>
<evidence type="ECO:0000256" key="5">
    <source>
        <dbReference type="ARBA" id="ARBA00023136"/>
    </source>
</evidence>